<dbReference type="InterPro" id="IPR029068">
    <property type="entry name" value="Glyas_Bleomycin-R_OHBP_Dase"/>
</dbReference>
<dbReference type="EMBL" id="CP040449">
    <property type="protein sequence ID" value="QFI54339.1"/>
    <property type="molecule type" value="Genomic_DNA"/>
</dbReference>
<accession>A0A5J6WT74</accession>
<evidence type="ECO:0000313" key="1">
    <source>
        <dbReference type="EMBL" id="QFI54339.1"/>
    </source>
</evidence>
<name>A0A5J6WT74_9GAMM</name>
<evidence type="ECO:0000313" key="2">
    <source>
        <dbReference type="Proteomes" id="UP000594034"/>
    </source>
</evidence>
<dbReference type="PANTHER" id="PTHR37519">
    <property type="match status" value="1"/>
</dbReference>
<organism evidence="1 2">
    <name type="scientific">Aeromonas simiae</name>
    <dbReference type="NCBI Taxonomy" id="218936"/>
    <lineage>
        <taxon>Bacteria</taxon>
        <taxon>Pseudomonadati</taxon>
        <taxon>Pseudomonadota</taxon>
        <taxon>Gammaproteobacteria</taxon>
        <taxon>Aeromonadales</taxon>
        <taxon>Aeromonadaceae</taxon>
        <taxon>Aeromonas</taxon>
    </lineage>
</organism>
<dbReference type="AlphaFoldDB" id="A0A5J6WT74"/>
<dbReference type="RefSeq" id="WP_193003823.1">
    <property type="nucleotide sequence ID" value="NZ_CP040449.1"/>
</dbReference>
<dbReference type="KEGG" id="asim:FE240_06295"/>
<evidence type="ECO:0008006" key="3">
    <source>
        <dbReference type="Google" id="ProtNLM"/>
    </source>
</evidence>
<protein>
    <recommendedName>
        <fullName evidence="3">VOC family protein</fullName>
    </recommendedName>
</protein>
<dbReference type="Pfam" id="PF06185">
    <property type="entry name" value="YecM"/>
    <property type="match status" value="1"/>
</dbReference>
<dbReference type="SUPFAM" id="SSF54593">
    <property type="entry name" value="Glyoxalase/Bleomycin resistance protein/Dihydroxybiphenyl dioxygenase"/>
    <property type="match status" value="1"/>
</dbReference>
<sequence length="180" mass="19660">MVHPLDTLLGPQAPFVSSLLDQLTELGIDTSHPVDHLCYRAASREEYLRLRTALAQAGELLVEGMIGGRPIATFRYHQPVQLARHGVPCIELAAPKLGRSHQAGLEHIELVVPSLSALVAAHPQLAFRTENQFDGRNPDVSLPLVGGQVKFHLRPLEAVIAEEKATVAVTPVPADYWHQP</sequence>
<gene>
    <name evidence="1" type="ORF">FE240_06295</name>
</gene>
<proteinExistence type="predicted"/>
<dbReference type="InterPro" id="IPR010393">
    <property type="entry name" value="DUF991_YecM-like"/>
</dbReference>
<dbReference type="Proteomes" id="UP000594034">
    <property type="component" value="Chromosome"/>
</dbReference>
<dbReference type="Gene3D" id="3.10.180.10">
    <property type="entry name" value="2,3-Dihydroxybiphenyl 1,2-Dioxygenase, domain 1"/>
    <property type="match status" value="1"/>
</dbReference>
<dbReference type="PANTHER" id="PTHR37519:SF1">
    <property type="entry name" value="DIHYDROXYBIPHENYL DIOXYGENASE DOMAIN-CONTAINING PROTEIN"/>
    <property type="match status" value="1"/>
</dbReference>
<keyword evidence="2" id="KW-1185">Reference proteome</keyword>
<reference evidence="1 2" key="1">
    <citation type="submission" date="2019-05" db="EMBL/GenBank/DDBJ databases">
        <title>OXA-830, a novel chromosomally encoded expanded-spectrum class D beta-lactamase in Aeromonas simiae.</title>
        <authorList>
            <person name="Zhou W."/>
            <person name="Chen Q."/>
        </authorList>
    </citation>
    <scope>NUCLEOTIDE SEQUENCE [LARGE SCALE GENOMIC DNA]</scope>
    <source>
        <strain evidence="1 2">A6</strain>
    </source>
</reference>